<protein>
    <submittedName>
        <fullName evidence="1">Uncharacterized protein</fullName>
    </submittedName>
</protein>
<evidence type="ECO:0000313" key="2">
    <source>
        <dbReference type="Proteomes" id="UP000231879"/>
    </source>
</evidence>
<keyword evidence="2" id="KW-1185">Reference proteome</keyword>
<dbReference type="EMBL" id="NPDS01000006">
    <property type="protein sequence ID" value="PJZ56772.1"/>
    <property type="molecule type" value="Genomic_DNA"/>
</dbReference>
<dbReference type="NCBIfam" id="NF047436">
    <property type="entry name" value="LA_2272_repeat"/>
    <property type="match status" value="1"/>
</dbReference>
<comment type="caution">
    <text evidence="1">The sequence shown here is derived from an EMBL/GenBank/DDBJ whole genome shotgun (WGS) entry which is preliminary data.</text>
</comment>
<reference evidence="1 2" key="1">
    <citation type="submission" date="2017-07" db="EMBL/GenBank/DDBJ databases">
        <title>Leptospira spp. isolated from tropical soils.</title>
        <authorList>
            <person name="Thibeaux R."/>
            <person name="Iraola G."/>
            <person name="Ferres I."/>
            <person name="Bierque E."/>
            <person name="Girault D."/>
            <person name="Soupe-Gilbert M.-E."/>
            <person name="Picardeau M."/>
            <person name="Goarant C."/>
        </authorList>
    </citation>
    <scope>NUCLEOTIDE SEQUENCE [LARGE SCALE GENOMIC DNA]</scope>
    <source>
        <strain evidence="1 2">FH4-C-A1</strain>
    </source>
</reference>
<gene>
    <name evidence="1" type="ORF">CH367_14855</name>
</gene>
<dbReference type="Proteomes" id="UP000231879">
    <property type="component" value="Unassembled WGS sequence"/>
</dbReference>
<proteinExistence type="predicted"/>
<accession>A0ABX4NMC7</accession>
<evidence type="ECO:0000313" key="1">
    <source>
        <dbReference type="EMBL" id="PJZ56772.1"/>
    </source>
</evidence>
<organism evidence="1 2">
    <name type="scientific">Leptospira barantonii</name>
    <dbReference type="NCBI Taxonomy" id="2023184"/>
    <lineage>
        <taxon>Bacteria</taxon>
        <taxon>Pseudomonadati</taxon>
        <taxon>Spirochaetota</taxon>
        <taxon>Spirochaetia</taxon>
        <taxon>Leptospirales</taxon>
        <taxon>Leptospiraceae</taxon>
        <taxon>Leptospira</taxon>
    </lineage>
</organism>
<dbReference type="InterPro" id="IPR058093">
    <property type="entry name" value="LA_2272-like"/>
</dbReference>
<sequence>MIQKFILYSFIILLYLAIVRCGVALTPKATVKLPPSTKTEILRLNLLYGDSDDIYGLNLGIANVVQNHLIGIQIGVVNGAERATGIQIGAVNNATATWSLLKIGLFNLNFFLDSGRRQPRDTPESIERRIKGDAGFSVGLVNLASGRYNVGLFNYGYGWNVGFVNWNGEDSGVSMGAVNLGEKENFQIGILNFCKEGLLPVMILVNYCSSSPNKNSDTSQKISDPNAK</sequence>
<name>A0ABX4NMC7_9LEPT</name>
<dbReference type="NCBIfam" id="NF047435">
    <property type="entry name" value="LA_2272_fam_lipo"/>
    <property type="match status" value="1"/>
</dbReference>